<reference evidence="2" key="1">
    <citation type="journal article" date="2023" name="G3 (Bethesda)">
        <title>A reference genome for the long-term kleptoplast-retaining sea slug Elysia crispata morphotype clarki.</title>
        <authorList>
            <person name="Eastman K.E."/>
            <person name="Pendleton A.L."/>
            <person name="Shaikh M.A."/>
            <person name="Suttiyut T."/>
            <person name="Ogas R."/>
            <person name="Tomko P."/>
            <person name="Gavelis G."/>
            <person name="Widhalm J.R."/>
            <person name="Wisecaver J.H."/>
        </authorList>
    </citation>
    <scope>NUCLEOTIDE SEQUENCE</scope>
    <source>
        <strain evidence="2">ECLA1</strain>
    </source>
</reference>
<dbReference type="AlphaFoldDB" id="A0AAE0ZAN7"/>
<feature type="region of interest" description="Disordered" evidence="1">
    <location>
        <begin position="1"/>
        <end position="25"/>
    </location>
</feature>
<accession>A0AAE0ZAN7</accession>
<sequence>MSLIESREERQAHGYGNGWTGANPRDGDQVFPYGDQSLISASAAPAWGGHLVYPPDPNTKMPREYSGLIRDPAHPRQAVTNHLHVTEVPQPAKDDVSSCSVKLCNQVWGRRHVCHLGERPSACERIRVKQQAPVGHNHHEAPLLPRADSVRVSIRSPLRLTTAFSAPDDHSRENKTSFDHGGPDLTVFKVMTTGHGDPWLSSSLALVPVAAGG</sequence>
<evidence type="ECO:0000256" key="1">
    <source>
        <dbReference type="SAM" id="MobiDB-lite"/>
    </source>
</evidence>
<name>A0AAE0ZAN7_9GAST</name>
<organism evidence="2 3">
    <name type="scientific">Elysia crispata</name>
    <name type="common">lettuce slug</name>
    <dbReference type="NCBI Taxonomy" id="231223"/>
    <lineage>
        <taxon>Eukaryota</taxon>
        <taxon>Metazoa</taxon>
        <taxon>Spiralia</taxon>
        <taxon>Lophotrochozoa</taxon>
        <taxon>Mollusca</taxon>
        <taxon>Gastropoda</taxon>
        <taxon>Heterobranchia</taxon>
        <taxon>Euthyneura</taxon>
        <taxon>Panpulmonata</taxon>
        <taxon>Sacoglossa</taxon>
        <taxon>Placobranchoidea</taxon>
        <taxon>Plakobranchidae</taxon>
        <taxon>Elysia</taxon>
    </lineage>
</organism>
<feature type="compositionally biased region" description="Basic and acidic residues" evidence="1">
    <location>
        <begin position="1"/>
        <end position="12"/>
    </location>
</feature>
<gene>
    <name evidence="2" type="ORF">RRG08_011054</name>
</gene>
<dbReference type="Proteomes" id="UP001283361">
    <property type="component" value="Unassembled WGS sequence"/>
</dbReference>
<comment type="caution">
    <text evidence="2">The sequence shown here is derived from an EMBL/GenBank/DDBJ whole genome shotgun (WGS) entry which is preliminary data.</text>
</comment>
<evidence type="ECO:0000313" key="2">
    <source>
        <dbReference type="EMBL" id="KAK3764967.1"/>
    </source>
</evidence>
<evidence type="ECO:0000313" key="3">
    <source>
        <dbReference type="Proteomes" id="UP001283361"/>
    </source>
</evidence>
<dbReference type="EMBL" id="JAWDGP010004362">
    <property type="protein sequence ID" value="KAK3764967.1"/>
    <property type="molecule type" value="Genomic_DNA"/>
</dbReference>
<protein>
    <submittedName>
        <fullName evidence="2">Uncharacterized protein</fullName>
    </submittedName>
</protein>
<proteinExistence type="predicted"/>
<keyword evidence="3" id="KW-1185">Reference proteome</keyword>